<protein>
    <submittedName>
        <fullName evidence="2">Uncharacterized protein</fullName>
    </submittedName>
</protein>
<sequence>MPAVAQHNNRCPGEARRRQRASGSVARPPYSDPFSLVMVAPETHPSRGGTARSWTVPSLAANREDDGFSPPRDWQHF</sequence>
<gene>
    <name evidence="2" type="ORF">AAFF_G00423860</name>
</gene>
<name>A0AAD7WZF6_9TELE</name>
<comment type="caution">
    <text evidence="2">The sequence shown here is derived from an EMBL/GenBank/DDBJ whole genome shotgun (WGS) entry which is preliminary data.</text>
</comment>
<evidence type="ECO:0000313" key="3">
    <source>
        <dbReference type="Proteomes" id="UP001221898"/>
    </source>
</evidence>
<organism evidence="2 3">
    <name type="scientific">Aldrovandia affinis</name>
    <dbReference type="NCBI Taxonomy" id="143900"/>
    <lineage>
        <taxon>Eukaryota</taxon>
        <taxon>Metazoa</taxon>
        <taxon>Chordata</taxon>
        <taxon>Craniata</taxon>
        <taxon>Vertebrata</taxon>
        <taxon>Euteleostomi</taxon>
        <taxon>Actinopterygii</taxon>
        <taxon>Neopterygii</taxon>
        <taxon>Teleostei</taxon>
        <taxon>Notacanthiformes</taxon>
        <taxon>Halosauridae</taxon>
        <taxon>Aldrovandia</taxon>
    </lineage>
</organism>
<dbReference type="AlphaFoldDB" id="A0AAD7WZF6"/>
<feature type="region of interest" description="Disordered" evidence="1">
    <location>
        <begin position="1"/>
        <end position="77"/>
    </location>
</feature>
<keyword evidence="3" id="KW-1185">Reference proteome</keyword>
<dbReference type="Proteomes" id="UP001221898">
    <property type="component" value="Unassembled WGS sequence"/>
</dbReference>
<dbReference type="EMBL" id="JAINUG010000009">
    <property type="protein sequence ID" value="KAJ8415406.1"/>
    <property type="molecule type" value="Genomic_DNA"/>
</dbReference>
<accession>A0AAD7WZF6</accession>
<evidence type="ECO:0000313" key="2">
    <source>
        <dbReference type="EMBL" id="KAJ8415406.1"/>
    </source>
</evidence>
<proteinExistence type="predicted"/>
<reference evidence="2" key="1">
    <citation type="journal article" date="2023" name="Science">
        <title>Genome structures resolve the early diversification of teleost fishes.</title>
        <authorList>
            <person name="Parey E."/>
            <person name="Louis A."/>
            <person name="Montfort J."/>
            <person name="Bouchez O."/>
            <person name="Roques C."/>
            <person name="Iampietro C."/>
            <person name="Lluch J."/>
            <person name="Castinel A."/>
            <person name="Donnadieu C."/>
            <person name="Desvignes T."/>
            <person name="Floi Bucao C."/>
            <person name="Jouanno E."/>
            <person name="Wen M."/>
            <person name="Mejri S."/>
            <person name="Dirks R."/>
            <person name="Jansen H."/>
            <person name="Henkel C."/>
            <person name="Chen W.J."/>
            <person name="Zahm M."/>
            <person name="Cabau C."/>
            <person name="Klopp C."/>
            <person name="Thompson A.W."/>
            <person name="Robinson-Rechavi M."/>
            <person name="Braasch I."/>
            <person name="Lecointre G."/>
            <person name="Bobe J."/>
            <person name="Postlethwait J.H."/>
            <person name="Berthelot C."/>
            <person name="Roest Crollius H."/>
            <person name="Guiguen Y."/>
        </authorList>
    </citation>
    <scope>NUCLEOTIDE SEQUENCE</scope>
    <source>
        <strain evidence="2">NC1722</strain>
    </source>
</reference>
<evidence type="ECO:0000256" key="1">
    <source>
        <dbReference type="SAM" id="MobiDB-lite"/>
    </source>
</evidence>